<dbReference type="AlphaFoldDB" id="A0A8H3W374"/>
<feature type="compositionally biased region" description="Acidic residues" evidence="1">
    <location>
        <begin position="308"/>
        <end position="319"/>
    </location>
</feature>
<dbReference type="OrthoDB" id="4851613at2759"/>
<comment type="caution">
    <text evidence="3">The sequence shown here is derived from an EMBL/GenBank/DDBJ whole genome shotgun (WGS) entry which is preliminary data.</text>
</comment>
<dbReference type="EMBL" id="WOWK01000092">
    <property type="protein sequence ID" value="KAF0319699.1"/>
    <property type="molecule type" value="Genomic_DNA"/>
</dbReference>
<dbReference type="Proteomes" id="UP000434172">
    <property type="component" value="Unassembled WGS sequence"/>
</dbReference>
<accession>A0A8H3W374</accession>
<keyword evidence="2" id="KW-1133">Transmembrane helix</keyword>
<name>A0A8H3W374_9PEZI</name>
<evidence type="ECO:0000313" key="4">
    <source>
        <dbReference type="Proteomes" id="UP000434172"/>
    </source>
</evidence>
<feature type="compositionally biased region" description="Low complexity" evidence="1">
    <location>
        <begin position="294"/>
        <end position="303"/>
    </location>
</feature>
<feature type="compositionally biased region" description="Low complexity" evidence="1">
    <location>
        <begin position="271"/>
        <end position="286"/>
    </location>
</feature>
<keyword evidence="2" id="KW-0472">Membrane</keyword>
<organism evidence="3 4">
    <name type="scientific">Colletotrichum asianum</name>
    <dbReference type="NCBI Taxonomy" id="702518"/>
    <lineage>
        <taxon>Eukaryota</taxon>
        <taxon>Fungi</taxon>
        <taxon>Dikarya</taxon>
        <taxon>Ascomycota</taxon>
        <taxon>Pezizomycotina</taxon>
        <taxon>Sordariomycetes</taxon>
        <taxon>Hypocreomycetidae</taxon>
        <taxon>Glomerellales</taxon>
        <taxon>Glomerellaceae</taxon>
        <taxon>Colletotrichum</taxon>
        <taxon>Colletotrichum gloeosporioides species complex</taxon>
    </lineage>
</organism>
<evidence type="ECO:0000313" key="3">
    <source>
        <dbReference type="EMBL" id="KAF0319699.1"/>
    </source>
</evidence>
<protein>
    <submittedName>
        <fullName evidence="3">Uncharacterized protein</fullName>
    </submittedName>
</protein>
<feature type="compositionally biased region" description="Polar residues" evidence="1">
    <location>
        <begin position="418"/>
        <end position="437"/>
    </location>
</feature>
<keyword evidence="4" id="KW-1185">Reference proteome</keyword>
<keyword evidence="2" id="KW-0812">Transmembrane</keyword>
<sequence>MTIVTPDPALDIAIAFALPSLVFAFWLFWLFDYSTFVSLLSESSLIMAPAVRRKIEANADVSYYLTQIRMAHDIHASQQIGPDGIPSLWTALHRNHYAHAWRIHVAQSQQPGWLPPTATSTDDPRDFVAFLRAQLRHDELAFALFVVFQAQRTRMRDNVGAEVKRRYNALKGNVGSFTEDDVMFELGPQVLTSTPSLRLLNSLLNPRSDAAIRIQPAVLFQAIRQEMLERHQDATTPPSPIPADVTKAADRLRPRPLSSSNTPTPAPPAGFAPRAPQAQVPAAEAQPETDGEPQAEAQVQVQARAEEESPGEEEEEEQQELGWLPPPPSPDDSSLLQQRGRKRPTSPSPLPAPKRPRHDQAEEDEEENPETGRDAPEAALGFSLGDELVIPSPQQDARRPSIPNFTPLADTPPPRTLSRLQPAQSNASSSPTDFQTPPQAPLAIPSEARPVLRDELERWREIVRLAEDMPPPQGSRLWVESVRTAVQALRTVGIWADEMLDEEAMRDDTL</sequence>
<evidence type="ECO:0000256" key="1">
    <source>
        <dbReference type="SAM" id="MobiDB-lite"/>
    </source>
</evidence>
<evidence type="ECO:0000256" key="2">
    <source>
        <dbReference type="SAM" id="Phobius"/>
    </source>
</evidence>
<reference evidence="3 4" key="1">
    <citation type="submission" date="2019-12" db="EMBL/GenBank/DDBJ databases">
        <title>A genome sequence resource for the geographically widespread anthracnose pathogen Colletotrichum asianum.</title>
        <authorList>
            <person name="Meng Y."/>
        </authorList>
    </citation>
    <scope>NUCLEOTIDE SEQUENCE [LARGE SCALE GENOMIC DNA]</scope>
    <source>
        <strain evidence="3 4">ICMP 18580</strain>
    </source>
</reference>
<proteinExistence type="predicted"/>
<gene>
    <name evidence="3" type="ORF">GQ607_013064</name>
</gene>
<feature type="transmembrane region" description="Helical" evidence="2">
    <location>
        <begin position="12"/>
        <end position="31"/>
    </location>
</feature>
<feature type="region of interest" description="Disordered" evidence="1">
    <location>
        <begin position="252"/>
        <end position="449"/>
    </location>
</feature>